<dbReference type="AlphaFoldDB" id="A0A1F6GQ92"/>
<reference evidence="1 2" key="1">
    <citation type="journal article" date="2016" name="Nat. Commun.">
        <title>Thousands of microbial genomes shed light on interconnected biogeochemical processes in an aquifer system.</title>
        <authorList>
            <person name="Anantharaman K."/>
            <person name="Brown C.T."/>
            <person name="Hug L.A."/>
            <person name="Sharon I."/>
            <person name="Castelle C.J."/>
            <person name="Probst A.J."/>
            <person name="Thomas B.C."/>
            <person name="Singh A."/>
            <person name="Wilkins M.J."/>
            <person name="Karaoz U."/>
            <person name="Brodie E.L."/>
            <person name="Williams K.H."/>
            <person name="Hubbard S.S."/>
            <person name="Banfield J.F."/>
        </authorList>
    </citation>
    <scope>NUCLEOTIDE SEQUENCE [LARGE SCALE GENOMIC DNA]</scope>
</reference>
<name>A0A1F6GQ92_9PROT</name>
<organism evidence="1 2">
    <name type="scientific">Candidatus Lambdaproteobacteria bacterium RIFOXYD2_FULL_56_26</name>
    <dbReference type="NCBI Taxonomy" id="1817773"/>
    <lineage>
        <taxon>Bacteria</taxon>
        <taxon>Pseudomonadati</taxon>
        <taxon>Pseudomonadota</taxon>
        <taxon>Candidatus Lambdaproteobacteria</taxon>
    </lineage>
</organism>
<accession>A0A1F6GQ92</accession>
<evidence type="ECO:0000313" key="2">
    <source>
        <dbReference type="Proteomes" id="UP000177583"/>
    </source>
</evidence>
<sequence length="250" mass="27950">MGLVLLQGGPSTLLAKLIEPQGLVLKILEQTQGVSQFQVEVNYRVFDPEAVAPLSEPTLDQNPVSELPQFEFSQKVVLVKDVGMVSQITEKKGQLLHLTIAKEGRQQEKNLDPKRPFSKADAAFLPALLFPKAREEFLTSLTGLGINPTQVGTEVLGYNILYRLGGPDDHLLIDPKTFRVLAIRQTVLLDGRAYPLQVLFLGNLPGRPELPQMVRYYLGGRLFKEGVLGKYTNKDLPKELNRLFKESEHH</sequence>
<gene>
    <name evidence="1" type="ORF">A2557_05965</name>
</gene>
<protein>
    <submittedName>
        <fullName evidence="1">Uncharacterized protein</fullName>
    </submittedName>
</protein>
<dbReference type="Proteomes" id="UP000177583">
    <property type="component" value="Unassembled WGS sequence"/>
</dbReference>
<evidence type="ECO:0000313" key="1">
    <source>
        <dbReference type="EMBL" id="OGH00274.1"/>
    </source>
</evidence>
<dbReference type="EMBL" id="MFNF01000048">
    <property type="protein sequence ID" value="OGH00274.1"/>
    <property type="molecule type" value="Genomic_DNA"/>
</dbReference>
<proteinExistence type="predicted"/>
<comment type="caution">
    <text evidence="1">The sequence shown here is derived from an EMBL/GenBank/DDBJ whole genome shotgun (WGS) entry which is preliminary data.</text>
</comment>